<name>A0AA96WES9_9CYAN</name>
<protein>
    <submittedName>
        <fullName evidence="1">Uncharacterized protein</fullName>
    </submittedName>
</protein>
<dbReference type="RefSeq" id="WP_316430820.1">
    <property type="nucleotide sequence ID" value="NZ_CP053586.1"/>
</dbReference>
<accession>A0AA96WES9</accession>
<dbReference type="EMBL" id="CP053586">
    <property type="protein sequence ID" value="WNZ24832.1"/>
    <property type="molecule type" value="Genomic_DNA"/>
</dbReference>
<evidence type="ECO:0000313" key="1">
    <source>
        <dbReference type="EMBL" id="WNZ24832.1"/>
    </source>
</evidence>
<dbReference type="AlphaFoldDB" id="A0AA96WES9"/>
<gene>
    <name evidence="1" type="ORF">HJG54_19595</name>
</gene>
<proteinExistence type="predicted"/>
<organism evidence="1">
    <name type="scientific">Leptolyngbya sp. NK1-12</name>
    <dbReference type="NCBI Taxonomy" id="2547451"/>
    <lineage>
        <taxon>Bacteria</taxon>
        <taxon>Bacillati</taxon>
        <taxon>Cyanobacteriota</taxon>
        <taxon>Cyanophyceae</taxon>
        <taxon>Leptolyngbyales</taxon>
        <taxon>Leptolyngbyaceae</taxon>
        <taxon>Leptolyngbya group</taxon>
        <taxon>Leptolyngbya</taxon>
    </lineage>
</organism>
<sequence>MNSDLTLQRTWERAAARELTGILYALTNNAYGSSAELIAALSSVIEYLEFNFEGNGVEDEAVQLFNDVISMLTKRPIE</sequence>
<reference evidence="1" key="1">
    <citation type="submission" date="2020-05" db="EMBL/GenBank/DDBJ databases">
        <authorList>
            <person name="Zhu T."/>
            <person name="Keshari N."/>
            <person name="Lu X."/>
        </authorList>
    </citation>
    <scope>NUCLEOTIDE SEQUENCE</scope>
    <source>
        <strain evidence="1">NK1-12</strain>
    </source>
</reference>